<sequence length="77" mass="8819">MPFKKIKTDSSWLPLHLEAAWRMRCNLCLLHTACFLLLPHCLIPTYTIVASCCSWCIYQSCMPYRFVDSGNVSACSQ</sequence>
<name>A0A6A4GZA2_9AGAR</name>
<organism evidence="1 2">
    <name type="scientific">Gymnopus androsaceus JB14</name>
    <dbReference type="NCBI Taxonomy" id="1447944"/>
    <lineage>
        <taxon>Eukaryota</taxon>
        <taxon>Fungi</taxon>
        <taxon>Dikarya</taxon>
        <taxon>Basidiomycota</taxon>
        <taxon>Agaricomycotina</taxon>
        <taxon>Agaricomycetes</taxon>
        <taxon>Agaricomycetidae</taxon>
        <taxon>Agaricales</taxon>
        <taxon>Marasmiineae</taxon>
        <taxon>Omphalotaceae</taxon>
        <taxon>Gymnopus</taxon>
    </lineage>
</organism>
<gene>
    <name evidence="1" type="ORF">BT96DRAFT_344464</name>
</gene>
<dbReference type="AlphaFoldDB" id="A0A6A4GZA2"/>
<dbReference type="Proteomes" id="UP000799118">
    <property type="component" value="Unassembled WGS sequence"/>
</dbReference>
<accession>A0A6A4GZA2</accession>
<protein>
    <submittedName>
        <fullName evidence="1">Uncharacterized protein</fullName>
    </submittedName>
</protein>
<evidence type="ECO:0000313" key="2">
    <source>
        <dbReference type="Proteomes" id="UP000799118"/>
    </source>
</evidence>
<dbReference type="EMBL" id="ML769658">
    <property type="protein sequence ID" value="KAE9390424.1"/>
    <property type="molecule type" value="Genomic_DNA"/>
</dbReference>
<evidence type="ECO:0000313" key="1">
    <source>
        <dbReference type="EMBL" id="KAE9390424.1"/>
    </source>
</evidence>
<keyword evidence="2" id="KW-1185">Reference proteome</keyword>
<reference evidence="1" key="1">
    <citation type="journal article" date="2019" name="Environ. Microbiol.">
        <title>Fungal ecological strategies reflected in gene transcription - a case study of two litter decomposers.</title>
        <authorList>
            <person name="Barbi F."/>
            <person name="Kohler A."/>
            <person name="Barry K."/>
            <person name="Baskaran P."/>
            <person name="Daum C."/>
            <person name="Fauchery L."/>
            <person name="Ihrmark K."/>
            <person name="Kuo A."/>
            <person name="LaButti K."/>
            <person name="Lipzen A."/>
            <person name="Morin E."/>
            <person name="Grigoriev I.V."/>
            <person name="Henrissat B."/>
            <person name="Lindahl B."/>
            <person name="Martin F."/>
        </authorList>
    </citation>
    <scope>NUCLEOTIDE SEQUENCE</scope>
    <source>
        <strain evidence="1">JB14</strain>
    </source>
</reference>
<proteinExistence type="predicted"/>